<evidence type="ECO:0000313" key="2">
    <source>
        <dbReference type="EMBL" id="KAF3073144.1"/>
    </source>
</evidence>
<proteinExistence type="predicted"/>
<evidence type="ECO:0000259" key="1">
    <source>
        <dbReference type="PROSITE" id="PS51502"/>
    </source>
</evidence>
<name>A0A9P4XHL3_9HYPO</name>
<comment type="caution">
    <text evidence="2">The sequence shown here is derived from an EMBL/GenBank/DDBJ whole genome shotgun (WGS) entry which is preliminary data.</text>
</comment>
<organism evidence="2 3">
    <name type="scientific">Trichoderma lentiforme</name>
    <dbReference type="NCBI Taxonomy" id="1567552"/>
    <lineage>
        <taxon>Eukaryota</taxon>
        <taxon>Fungi</taxon>
        <taxon>Dikarya</taxon>
        <taxon>Ascomycota</taxon>
        <taxon>Pezizomycotina</taxon>
        <taxon>Sordariomycetes</taxon>
        <taxon>Hypocreomycetidae</taxon>
        <taxon>Hypocreales</taxon>
        <taxon>Hypocreaceae</taxon>
        <taxon>Trichoderma</taxon>
    </lineage>
</organism>
<dbReference type="SMART" id="SM00886">
    <property type="entry name" value="Dabb"/>
    <property type="match status" value="1"/>
</dbReference>
<dbReference type="Gene3D" id="3.30.70.100">
    <property type="match status" value="1"/>
</dbReference>
<dbReference type="Pfam" id="PF07876">
    <property type="entry name" value="Dabb"/>
    <property type="match status" value="1"/>
</dbReference>
<keyword evidence="3" id="KW-1185">Reference proteome</keyword>
<dbReference type="AlphaFoldDB" id="A0A9P4XHL3"/>
<dbReference type="InterPro" id="IPR013097">
    <property type="entry name" value="Dabb"/>
</dbReference>
<feature type="domain" description="Stress-response A/B barrel" evidence="1">
    <location>
        <begin position="3"/>
        <end position="108"/>
    </location>
</feature>
<accession>A0A9P4XHL3</accession>
<dbReference type="EMBL" id="QLNT01000007">
    <property type="protein sequence ID" value="KAF3073144.1"/>
    <property type="molecule type" value="Genomic_DNA"/>
</dbReference>
<dbReference type="PROSITE" id="PS51502">
    <property type="entry name" value="S_R_A_B_BARREL"/>
    <property type="match status" value="1"/>
</dbReference>
<protein>
    <recommendedName>
        <fullName evidence="1">Stress-response A/B barrel domain-containing protein</fullName>
    </recommendedName>
</protein>
<reference evidence="2 3" key="1">
    <citation type="submission" date="2018-06" db="EMBL/GenBank/DDBJ databases">
        <title>Genome analysis of cellulolytic fungus Trichoderma lentiforme CFAM-422.</title>
        <authorList>
            <person name="Steindorff A.S."/>
            <person name="Formighieri E.F."/>
            <person name="Midorikawa G.E.O."/>
            <person name="Tamietti M.S."/>
            <person name="Ramos E.Z."/>
            <person name="Silva A.S."/>
            <person name="Bon E.P.S."/>
            <person name="Mendes T.D."/>
            <person name="Damaso M.C.T."/>
            <person name="Favaro L.C.L."/>
        </authorList>
    </citation>
    <scope>NUCLEOTIDE SEQUENCE [LARGE SCALE GENOMIC DNA]</scope>
    <source>
        <strain evidence="2 3">CFAM-422</strain>
    </source>
</reference>
<dbReference type="InterPro" id="IPR011008">
    <property type="entry name" value="Dimeric_a/b-barrel"/>
</dbReference>
<dbReference type="Proteomes" id="UP000801864">
    <property type="component" value="Unassembled WGS sequence"/>
</dbReference>
<sequence length="110" mass="12059">MPVYHIVPAADKPPILVLFRLKSGITRAQISQWSSLAQGMVGKIPGLITLSANPPVPFSAFRSKGFDMGIVAVLESSEHLVSYATHPAHLAVHEMREELCEDTLAYDLEF</sequence>
<evidence type="ECO:0000313" key="3">
    <source>
        <dbReference type="Proteomes" id="UP000801864"/>
    </source>
</evidence>
<dbReference type="SUPFAM" id="SSF54909">
    <property type="entry name" value="Dimeric alpha+beta barrel"/>
    <property type="match status" value="1"/>
</dbReference>
<gene>
    <name evidence="2" type="ORF">CFAM422_005100</name>
</gene>